<name>A0A0D2NFB1_HYPSF</name>
<sequence length="108" mass="11723">MHLRWLQPWLMLSQSPSTPAPHQEMNAAKPLKPCGTWPALSGALPRAAYPQSLIHLHEKRAEPAPFSAPEPTYVMKAGTGEIVGVPALRAYDAFFSTHLASKPSVAIV</sequence>
<reference evidence="2" key="1">
    <citation type="submission" date="2014-04" db="EMBL/GenBank/DDBJ databases">
        <title>Evolutionary Origins and Diversification of the Mycorrhizal Mutualists.</title>
        <authorList>
            <consortium name="DOE Joint Genome Institute"/>
            <consortium name="Mycorrhizal Genomics Consortium"/>
            <person name="Kohler A."/>
            <person name="Kuo A."/>
            <person name="Nagy L.G."/>
            <person name="Floudas D."/>
            <person name="Copeland A."/>
            <person name="Barry K.W."/>
            <person name="Cichocki N."/>
            <person name="Veneault-Fourrey C."/>
            <person name="LaButti K."/>
            <person name="Lindquist E.A."/>
            <person name="Lipzen A."/>
            <person name="Lundell T."/>
            <person name="Morin E."/>
            <person name="Murat C."/>
            <person name="Riley R."/>
            <person name="Ohm R."/>
            <person name="Sun H."/>
            <person name="Tunlid A."/>
            <person name="Henrissat B."/>
            <person name="Grigoriev I.V."/>
            <person name="Hibbett D.S."/>
            <person name="Martin F."/>
        </authorList>
    </citation>
    <scope>NUCLEOTIDE SEQUENCE [LARGE SCALE GENOMIC DNA]</scope>
    <source>
        <strain evidence="2">FD-334 SS-4</strain>
    </source>
</reference>
<evidence type="ECO:0000313" key="2">
    <source>
        <dbReference type="Proteomes" id="UP000054270"/>
    </source>
</evidence>
<proteinExistence type="predicted"/>
<dbReference type="EMBL" id="KN817647">
    <property type="protein sequence ID" value="KJA15361.1"/>
    <property type="molecule type" value="Genomic_DNA"/>
</dbReference>
<dbReference type="Proteomes" id="UP000054270">
    <property type="component" value="Unassembled WGS sequence"/>
</dbReference>
<keyword evidence="2" id="KW-1185">Reference proteome</keyword>
<protein>
    <submittedName>
        <fullName evidence="1">Uncharacterized protein</fullName>
    </submittedName>
</protein>
<organism evidence="1 2">
    <name type="scientific">Hypholoma sublateritium (strain FD-334 SS-4)</name>
    <dbReference type="NCBI Taxonomy" id="945553"/>
    <lineage>
        <taxon>Eukaryota</taxon>
        <taxon>Fungi</taxon>
        <taxon>Dikarya</taxon>
        <taxon>Basidiomycota</taxon>
        <taxon>Agaricomycotina</taxon>
        <taxon>Agaricomycetes</taxon>
        <taxon>Agaricomycetidae</taxon>
        <taxon>Agaricales</taxon>
        <taxon>Agaricineae</taxon>
        <taxon>Strophariaceae</taxon>
        <taxon>Hypholoma</taxon>
    </lineage>
</organism>
<accession>A0A0D2NFB1</accession>
<evidence type="ECO:0000313" key="1">
    <source>
        <dbReference type="EMBL" id="KJA15361.1"/>
    </source>
</evidence>
<gene>
    <name evidence="1" type="ORF">HYPSUDRAFT_207959</name>
</gene>
<dbReference type="AlphaFoldDB" id="A0A0D2NFB1"/>